<dbReference type="InterPro" id="IPR011604">
    <property type="entry name" value="PDDEXK-like_dom_sf"/>
</dbReference>
<dbReference type="InterPro" id="IPR027417">
    <property type="entry name" value="P-loop_NTPase"/>
</dbReference>
<dbReference type="InterPro" id="IPR038726">
    <property type="entry name" value="PDDEXK_AddAB-type"/>
</dbReference>
<dbReference type="Pfam" id="PF12705">
    <property type="entry name" value="PDDEXK_1"/>
    <property type="match status" value="1"/>
</dbReference>
<proteinExistence type="predicted"/>
<dbReference type="SUPFAM" id="SSF52540">
    <property type="entry name" value="P-loop containing nucleoside triphosphate hydrolases"/>
    <property type="match status" value="1"/>
</dbReference>
<feature type="domain" description="PD-(D/E)XK endonuclease-like" evidence="1">
    <location>
        <begin position="660"/>
        <end position="929"/>
    </location>
</feature>
<protein>
    <submittedName>
        <fullName evidence="2">Probable DNA repair protein</fullName>
    </submittedName>
</protein>
<accession>A0A1H7H7L9</accession>
<evidence type="ECO:0000313" key="2">
    <source>
        <dbReference type="EMBL" id="SEK45292.1"/>
    </source>
</evidence>
<dbReference type="RefSeq" id="WP_090826640.1">
    <property type="nucleotide sequence ID" value="NZ_FOBH01000001.1"/>
</dbReference>
<dbReference type="STRING" id="1233.SAMN05216387_101470"/>
<name>A0A1H7H7L9_9PROT</name>
<dbReference type="Proteomes" id="UP000198620">
    <property type="component" value="Unassembled WGS sequence"/>
</dbReference>
<sequence>MSSNLNFPQTSLSEIFVDLAAGPQAGVTVVTPTRRLARMLKSEFDRTQAIRGITIWDSADILPISAFVERIYEDVLYSGEARGLPALLESAQEQVLWESAINYSEKGAVLLAVAEAALLAREAWQLAHAWHLIPRLKGFILNEDTKAFRDWSQCYEEMTGRAGQIDRARLYNLICELCGHLKFHKPKRLVCYGFDIVTPQQATLLSKLQEADCEVMMAQPRSQLQLHNFNARRLVHDNSVDEIRCAAVWARARLEANGSARIGVVVPEFSKYHNKIIRIFDSVMNPDRQHSLSSRAEHTFPFNVSLGMTLDSYPLVSAALLMLELGSGEIEFERASHLLRSPFLSGGETEIMDRARLDMRLRKRAESTITLEWLLILIEREDSAAGCPILVQGLFNFSEHVKAKLAGLHKPSTLAREISEALRTLGFPGERDLDSSEYQTLKKWQEILADFAALDSVLAHIRYSEALVRLRHMVAQVMFQPETPDVPIQILGVLESSGMAFDHLWVMGLSDEAWPPQPRPNPFLPVELQQSAGFPQGSAAASLELAHRLTATWLSTADEVVLSHSRYSDDREARTLSLSPLILDIAIVTTAELVLPDYPDYRDLIHQVRRLERVSDDKAPALIVAPVAPAAGETNGADSPRGSNAAKMGGRVRGGVAVIKDHAACQFRALALHRLGAESPESPSAGLDAAERGTLIHHVLALTWSQLKTKDALDTISDDDLEALLMRAAKEAIARLRRDRPVAMSGRFAEIEQRRLMRSAREWLNEDRKRGRFEVVAIEDKRSVEIGGLVLTARLDRVDELADGRRIIIDYKSRAPVARSLLDERPEEPQLPLYLVTSEPDAAAIVFAQVRMGDMRFVTLARDSDLLPGVPAFPGPRMGDQFRSWEELIKAWHTNIADIAASFASGDARVDPKKYPHTCRNCDLRSFCRIDERTGDRGDRFIESDDE</sequence>
<dbReference type="NCBIfam" id="TIGR03623">
    <property type="entry name" value="probable DNA repair protein"/>
    <property type="match status" value="1"/>
</dbReference>
<reference evidence="2 3" key="1">
    <citation type="submission" date="2016-10" db="EMBL/GenBank/DDBJ databases">
        <authorList>
            <person name="de Groot N.N."/>
        </authorList>
    </citation>
    <scope>NUCLEOTIDE SEQUENCE [LARGE SCALE GENOMIC DNA]</scope>
    <source>
        <strain evidence="2 3">Nv1</strain>
    </source>
</reference>
<dbReference type="InterPro" id="IPR019925">
    <property type="entry name" value="DNA_repair_protein_predicted"/>
</dbReference>
<organism evidence="2 3">
    <name type="scientific">Nitrosovibrio tenuis</name>
    <dbReference type="NCBI Taxonomy" id="1233"/>
    <lineage>
        <taxon>Bacteria</taxon>
        <taxon>Pseudomonadati</taxon>
        <taxon>Pseudomonadota</taxon>
        <taxon>Betaproteobacteria</taxon>
        <taxon>Nitrosomonadales</taxon>
        <taxon>Nitrosomonadaceae</taxon>
        <taxon>Nitrosovibrio</taxon>
    </lineage>
</organism>
<evidence type="ECO:0000313" key="3">
    <source>
        <dbReference type="Proteomes" id="UP000198620"/>
    </source>
</evidence>
<dbReference type="Gene3D" id="3.90.320.10">
    <property type="match status" value="1"/>
</dbReference>
<dbReference type="EMBL" id="FOBH01000001">
    <property type="protein sequence ID" value="SEK45292.1"/>
    <property type="molecule type" value="Genomic_DNA"/>
</dbReference>
<dbReference type="AlphaFoldDB" id="A0A1H7H7L9"/>
<gene>
    <name evidence="2" type="ORF">SAMN05216387_101470</name>
</gene>
<evidence type="ECO:0000259" key="1">
    <source>
        <dbReference type="Pfam" id="PF12705"/>
    </source>
</evidence>
<dbReference type="OrthoDB" id="9761147at2"/>
<keyword evidence="3" id="KW-1185">Reference proteome</keyword>